<reference evidence="3 4" key="1">
    <citation type="submission" date="2024-02" db="EMBL/GenBank/DDBJ databases">
        <authorList>
            <person name="Chen Y."/>
            <person name="Shah S."/>
            <person name="Dougan E. K."/>
            <person name="Thang M."/>
            <person name="Chan C."/>
        </authorList>
    </citation>
    <scope>NUCLEOTIDE SEQUENCE [LARGE SCALE GENOMIC DNA]</scope>
</reference>
<proteinExistence type="predicted"/>
<comment type="caution">
    <text evidence="3">The sequence shown here is derived from an EMBL/GenBank/DDBJ whole genome shotgun (WGS) entry which is preliminary data.</text>
</comment>
<sequence length="364" mass="40892">MEQRTGRLEHEVADLQQQLRLALDQGAELRVKHQRSEEAEQHAVLRAGEVLGELKASEAMSSGQQARLKDLEVQLLSARDSLAQAEHDRANHSSWTQRLGHELADARANEQEARLREAQQGQELRDAQRRLEQLVGGASTPGELARCQKRLAELEQVCSRQEAELAEERRARERCHLEAVKSGEKLRLARAQGAQMKERVKSLEEAELRYPSRFPPRSIKNLRLGSARSASLPAEPRARGTGHRAQGVPWEPRTAGRAERQVNEPVAKEARWSWEEQPRAALPQAEPQDSGLAAMLPKAATVFPDVPGDHNGEIIRLWNGQLLKRLWCIKCLVFGSHTAQQLTKFVRKYGSTADQVCEKAWSNS</sequence>
<feature type="compositionally biased region" description="Basic and acidic residues" evidence="2">
    <location>
        <begin position="254"/>
        <end position="265"/>
    </location>
</feature>
<dbReference type="Proteomes" id="UP001642484">
    <property type="component" value="Unassembled WGS sequence"/>
</dbReference>
<feature type="region of interest" description="Disordered" evidence="2">
    <location>
        <begin position="225"/>
        <end position="265"/>
    </location>
</feature>
<dbReference type="EMBL" id="CAXAMN010023695">
    <property type="protein sequence ID" value="CAK9079897.1"/>
    <property type="molecule type" value="Genomic_DNA"/>
</dbReference>
<organism evidence="3 4">
    <name type="scientific">Durusdinium trenchii</name>
    <dbReference type="NCBI Taxonomy" id="1381693"/>
    <lineage>
        <taxon>Eukaryota</taxon>
        <taxon>Sar</taxon>
        <taxon>Alveolata</taxon>
        <taxon>Dinophyceae</taxon>
        <taxon>Suessiales</taxon>
        <taxon>Symbiodiniaceae</taxon>
        <taxon>Durusdinium</taxon>
    </lineage>
</organism>
<gene>
    <name evidence="3" type="ORF">CCMP2556_LOCUS39280</name>
</gene>
<evidence type="ECO:0000313" key="3">
    <source>
        <dbReference type="EMBL" id="CAK9079897.1"/>
    </source>
</evidence>
<feature type="coiled-coil region" evidence="1">
    <location>
        <begin position="68"/>
        <end position="206"/>
    </location>
</feature>
<accession>A0ABP0PW76</accession>
<keyword evidence="4" id="KW-1185">Reference proteome</keyword>
<evidence type="ECO:0000256" key="1">
    <source>
        <dbReference type="SAM" id="Coils"/>
    </source>
</evidence>
<name>A0ABP0PW76_9DINO</name>
<keyword evidence="1" id="KW-0175">Coiled coil</keyword>
<evidence type="ECO:0000256" key="2">
    <source>
        <dbReference type="SAM" id="MobiDB-lite"/>
    </source>
</evidence>
<protein>
    <submittedName>
        <fullName evidence="3">Uncharacterized protein</fullName>
    </submittedName>
</protein>
<evidence type="ECO:0000313" key="4">
    <source>
        <dbReference type="Proteomes" id="UP001642484"/>
    </source>
</evidence>